<dbReference type="EC" id="4.2.2.-" evidence="3"/>
<keyword evidence="2 3" id="KW-0961">Cell wall biogenesis/degradation</keyword>
<dbReference type="InterPro" id="IPR012997">
    <property type="entry name" value="RplA"/>
</dbReference>
<accession>A0A9D1QYW0</accession>
<dbReference type="SUPFAM" id="SSF50685">
    <property type="entry name" value="Barwin-like endoglucanases"/>
    <property type="match status" value="1"/>
</dbReference>
<dbReference type="GO" id="GO:0008932">
    <property type="term" value="F:lytic endotransglycosylase activity"/>
    <property type="evidence" value="ECO:0007669"/>
    <property type="project" value="UniProtKB-UniRule"/>
</dbReference>
<proteinExistence type="inferred from homology"/>
<dbReference type="Pfam" id="PF03330">
    <property type="entry name" value="DPBB_1"/>
    <property type="match status" value="1"/>
</dbReference>
<evidence type="ECO:0000256" key="3">
    <source>
        <dbReference type="HAMAP-Rule" id="MF_02071"/>
    </source>
</evidence>
<reference evidence="6" key="1">
    <citation type="journal article" date="2021" name="PeerJ">
        <title>Extensive microbial diversity within the chicken gut microbiome revealed by metagenomics and culture.</title>
        <authorList>
            <person name="Gilroy R."/>
            <person name="Ravi A."/>
            <person name="Getino M."/>
            <person name="Pursley I."/>
            <person name="Horton D.L."/>
            <person name="Alikhan N.F."/>
            <person name="Baker D."/>
            <person name="Gharbi K."/>
            <person name="Hall N."/>
            <person name="Watson M."/>
            <person name="Adriaenssens E.M."/>
            <person name="Foster-Nyarko E."/>
            <person name="Jarju S."/>
            <person name="Secka A."/>
            <person name="Antonio M."/>
            <person name="Oren A."/>
            <person name="Chaudhuri R.R."/>
            <person name="La Ragione R."/>
            <person name="Hildebrand F."/>
            <person name="Pallen M.J."/>
        </authorList>
    </citation>
    <scope>NUCLEOTIDE SEQUENCE</scope>
    <source>
        <strain evidence="6">ChiSxjej5B17-1746</strain>
    </source>
</reference>
<dbReference type="PANTHER" id="PTHR34183">
    <property type="entry name" value="ENDOLYTIC PEPTIDOGLYCAN TRANSGLYCOSYLASE RLPA"/>
    <property type="match status" value="1"/>
</dbReference>
<evidence type="ECO:0000256" key="4">
    <source>
        <dbReference type="RuleBase" id="RU003495"/>
    </source>
</evidence>
<feature type="domain" description="RlpA-like protein double-psi beta-barrel" evidence="5">
    <location>
        <begin position="34"/>
        <end position="123"/>
    </location>
</feature>
<feature type="signal peptide" evidence="3">
    <location>
        <begin position="1"/>
        <end position="22"/>
    </location>
</feature>
<feature type="chain" id="PRO_5039773996" description="Probable endolytic peptidoglycan transglycosylase RlpA" evidence="3">
    <location>
        <begin position="23"/>
        <end position="237"/>
    </location>
</feature>
<dbReference type="CDD" id="cd22268">
    <property type="entry name" value="DPBB_RlpA-like"/>
    <property type="match status" value="1"/>
</dbReference>
<dbReference type="PANTHER" id="PTHR34183:SF8">
    <property type="entry name" value="ENDOLYTIC PEPTIDOGLYCAN TRANSGLYCOSYLASE RLPA-RELATED"/>
    <property type="match status" value="1"/>
</dbReference>
<dbReference type="HAMAP" id="MF_02071">
    <property type="entry name" value="RlpA"/>
    <property type="match status" value="1"/>
</dbReference>
<dbReference type="EMBL" id="DXGI01000065">
    <property type="protein sequence ID" value="HIW77845.1"/>
    <property type="molecule type" value="Genomic_DNA"/>
</dbReference>
<protein>
    <recommendedName>
        <fullName evidence="3">Probable endolytic peptidoglycan transglycosylase RlpA</fullName>
        <ecNumber evidence="3">4.2.2.-</ecNumber>
    </recommendedName>
</protein>
<evidence type="ECO:0000313" key="7">
    <source>
        <dbReference type="Proteomes" id="UP000824264"/>
    </source>
</evidence>
<dbReference type="GO" id="GO:0071555">
    <property type="term" value="P:cell wall organization"/>
    <property type="evidence" value="ECO:0007669"/>
    <property type="project" value="UniProtKB-KW"/>
</dbReference>
<comment type="caution">
    <text evidence="6">The sequence shown here is derived from an EMBL/GenBank/DDBJ whole genome shotgun (WGS) entry which is preliminary data.</text>
</comment>
<dbReference type="GO" id="GO:0000270">
    <property type="term" value="P:peptidoglycan metabolic process"/>
    <property type="evidence" value="ECO:0007669"/>
    <property type="project" value="UniProtKB-UniRule"/>
</dbReference>
<reference evidence="6" key="2">
    <citation type="submission" date="2021-04" db="EMBL/GenBank/DDBJ databases">
        <authorList>
            <person name="Gilroy R."/>
        </authorList>
    </citation>
    <scope>NUCLEOTIDE SEQUENCE</scope>
    <source>
        <strain evidence="6">ChiSxjej5B17-1746</strain>
    </source>
</reference>
<comment type="similarity">
    <text evidence="3 4">Belongs to the RlpA family.</text>
</comment>
<dbReference type="InterPro" id="IPR009009">
    <property type="entry name" value="RlpA-like_DPBB"/>
</dbReference>
<keyword evidence="3" id="KW-0732">Signal</keyword>
<organism evidence="6 7">
    <name type="scientific">Candidatus Bilophila faecipullorum</name>
    <dbReference type="NCBI Taxonomy" id="2838482"/>
    <lineage>
        <taxon>Bacteria</taxon>
        <taxon>Pseudomonadati</taxon>
        <taxon>Thermodesulfobacteriota</taxon>
        <taxon>Desulfovibrionia</taxon>
        <taxon>Desulfovibrionales</taxon>
        <taxon>Desulfovibrionaceae</taxon>
        <taxon>Bilophila</taxon>
    </lineage>
</organism>
<dbReference type="Gene3D" id="2.40.40.10">
    <property type="entry name" value="RlpA-like domain"/>
    <property type="match status" value="1"/>
</dbReference>
<gene>
    <name evidence="3" type="primary">rlpA</name>
    <name evidence="6" type="ORF">H9874_01700</name>
</gene>
<dbReference type="InterPro" id="IPR036908">
    <property type="entry name" value="RlpA-like_sf"/>
</dbReference>
<dbReference type="AlphaFoldDB" id="A0A9D1QYW0"/>
<dbReference type="Proteomes" id="UP000824264">
    <property type="component" value="Unassembled WGS sequence"/>
</dbReference>
<evidence type="ECO:0000256" key="2">
    <source>
        <dbReference type="ARBA" id="ARBA00023316"/>
    </source>
</evidence>
<evidence type="ECO:0000259" key="5">
    <source>
        <dbReference type="Pfam" id="PF03330"/>
    </source>
</evidence>
<dbReference type="NCBIfam" id="TIGR00413">
    <property type="entry name" value="rlpA"/>
    <property type="match status" value="1"/>
</dbReference>
<dbReference type="InterPro" id="IPR034718">
    <property type="entry name" value="RlpA"/>
</dbReference>
<sequence precursor="true">MLKRAISLLLLALPLFFSVPQAEGRSPGPMFQVATGKATFYSDSFHGKKTANGERYDKHAFTAAHRSLPLGTIVRVTNLSNGRNLLVRINDRGPAKKKLILDVSKAAAHRLNMVRRGVIPVQVEVVADKRGVPVHRGSAFYVKVAEAKSLKDGQRKIVALASGRAQKSKTSRQHARPVTNELRLLSESAPDGRTRYFVGQGPFTRYRDAVSALRKAKDRHAQASLACLPVTVAENTR</sequence>
<comment type="function">
    <text evidence="3">Lytic transglycosylase with a strong preference for naked glycan strands that lack stem peptides.</text>
</comment>
<keyword evidence="1 3" id="KW-0456">Lyase</keyword>
<evidence type="ECO:0000256" key="1">
    <source>
        <dbReference type="ARBA" id="ARBA00023239"/>
    </source>
</evidence>
<name>A0A9D1QYW0_9BACT</name>
<evidence type="ECO:0000313" key="6">
    <source>
        <dbReference type="EMBL" id="HIW77845.1"/>
    </source>
</evidence>